<proteinExistence type="predicted"/>
<dbReference type="RefSeq" id="WP_160573637.1">
    <property type="nucleotide sequence ID" value="NZ_WBMS02000011.1"/>
</dbReference>
<dbReference type="AlphaFoldDB" id="A0A6I4MI17"/>
<organism evidence="1 2">
    <name type="scientific">Actinomadura physcomitrii</name>
    <dbReference type="NCBI Taxonomy" id="2650748"/>
    <lineage>
        <taxon>Bacteria</taxon>
        <taxon>Bacillati</taxon>
        <taxon>Actinomycetota</taxon>
        <taxon>Actinomycetes</taxon>
        <taxon>Streptosporangiales</taxon>
        <taxon>Thermomonosporaceae</taxon>
        <taxon>Actinomadura</taxon>
    </lineage>
</organism>
<evidence type="ECO:0000313" key="1">
    <source>
        <dbReference type="EMBL" id="MWA01856.1"/>
    </source>
</evidence>
<dbReference type="Proteomes" id="UP000462055">
    <property type="component" value="Unassembled WGS sequence"/>
</dbReference>
<gene>
    <name evidence="1" type="ORF">F8568_016060</name>
</gene>
<evidence type="ECO:0000313" key="2">
    <source>
        <dbReference type="Proteomes" id="UP000462055"/>
    </source>
</evidence>
<name>A0A6I4MI17_9ACTN</name>
<protein>
    <submittedName>
        <fullName evidence="1">Uncharacterized protein</fullName>
    </submittedName>
</protein>
<sequence length="45" mass="4464">MSDPGARTAAPAAVRADRRLVLIVVLALLAAAVAAVTPPRVASAN</sequence>
<dbReference type="EMBL" id="WBMS02000011">
    <property type="protein sequence ID" value="MWA01856.1"/>
    <property type="molecule type" value="Genomic_DNA"/>
</dbReference>
<accession>A0A6I4MI17</accession>
<reference evidence="1" key="1">
    <citation type="submission" date="2019-12" db="EMBL/GenBank/DDBJ databases">
        <title>Actinomadura physcomitrii sp. nov., a novel actinomycete isolated from moss [Physcomitrium sphaericum (Ludw) Fuernr].</title>
        <authorList>
            <person name="Zhuang X."/>
        </authorList>
    </citation>
    <scope>NUCLEOTIDE SEQUENCE [LARGE SCALE GENOMIC DNA]</scope>
    <source>
        <strain evidence="1">LD22</strain>
    </source>
</reference>
<comment type="caution">
    <text evidence="1">The sequence shown here is derived from an EMBL/GenBank/DDBJ whole genome shotgun (WGS) entry which is preliminary data.</text>
</comment>
<keyword evidence="2" id="KW-1185">Reference proteome</keyword>